<dbReference type="Proteomes" id="UP000738431">
    <property type="component" value="Chromosome"/>
</dbReference>
<evidence type="ECO:0000259" key="1">
    <source>
        <dbReference type="PROSITE" id="PS50800"/>
    </source>
</evidence>
<protein>
    <submittedName>
        <fullName evidence="2">SAP domain-containing protein</fullName>
    </submittedName>
</protein>
<dbReference type="SMART" id="SM00513">
    <property type="entry name" value="SAP"/>
    <property type="match status" value="1"/>
</dbReference>
<gene>
    <name evidence="2" type="ORF">K1X11_009800</name>
</gene>
<accession>A0ABZ1CHF6</accession>
<feature type="domain" description="SAP" evidence="1">
    <location>
        <begin position="287"/>
        <end position="321"/>
    </location>
</feature>
<proteinExistence type="predicted"/>
<sequence>MNIAKAVEICSTSLILKRIASAYVIDYRNLTDDELKAALIKTAPQYYYPANLSVAINDVFHTGDRQHRILGRVILKEILLNQDGFISCEKETFESVVAYEQTIIDAANESLLQNAAARSDHLDLFKFVVETAWLQNADISVDEFNLIEKLRVRMKLTEREHRVVEASLNRFPKPNNELHTRTEVEETRRLLQSKGLLFSIRNEDGTDFDVVPDEIAGQLRQIFGIRLKRHGYDELLNYKAVRSKSYLTTVLQKSEIDLNKGLSLPNLQHLVQAHIRPEVLLGGLTPRDGLELETLKKWCAELSLMVSGSKAEIIERIIEFYDGLLVRTETEGDPRAIWYEHFEKLAARDLHFLRSQQLIEKDIECESHFEDATDFLFQKRLLHKPLKLIGSAHADGVLSFRDKVIVWDNKSKESPVHLKDHLRQFETYIRNSERPVAGFWVIGPDFTTESQSLAMQFTVDCGATITLVKACDLKHIAEAWAKRNEKKSEEPFPLGYLIQPGLMNPALIVIN</sequence>
<evidence type="ECO:0000313" key="3">
    <source>
        <dbReference type="Proteomes" id="UP000738431"/>
    </source>
</evidence>
<dbReference type="EMBL" id="CP139781">
    <property type="protein sequence ID" value="WRQ89700.1"/>
    <property type="molecule type" value="Genomic_DNA"/>
</dbReference>
<reference evidence="2 3" key="1">
    <citation type="submission" date="2023-12" db="EMBL/GenBank/DDBJ databases">
        <title>Description of an unclassified Opitutus bacterium of Verrucomicrobiota.</title>
        <authorList>
            <person name="Zhang D.-F."/>
        </authorList>
    </citation>
    <scope>NUCLEOTIDE SEQUENCE [LARGE SCALE GENOMIC DNA]</scope>
    <source>
        <strain evidence="2 3">WL0086</strain>
    </source>
</reference>
<name>A0ABZ1CHF6_9BACT</name>
<dbReference type="RefSeq" id="WP_221032160.1">
    <property type="nucleotide sequence ID" value="NZ_CP139781.1"/>
</dbReference>
<dbReference type="Pfam" id="PF02037">
    <property type="entry name" value="SAP"/>
    <property type="match status" value="1"/>
</dbReference>
<dbReference type="PROSITE" id="PS50800">
    <property type="entry name" value="SAP"/>
    <property type="match status" value="1"/>
</dbReference>
<keyword evidence="3" id="KW-1185">Reference proteome</keyword>
<evidence type="ECO:0000313" key="2">
    <source>
        <dbReference type="EMBL" id="WRQ89700.1"/>
    </source>
</evidence>
<organism evidence="2 3">
    <name type="scientific">Actomonas aquatica</name>
    <dbReference type="NCBI Taxonomy" id="2866162"/>
    <lineage>
        <taxon>Bacteria</taxon>
        <taxon>Pseudomonadati</taxon>
        <taxon>Verrucomicrobiota</taxon>
        <taxon>Opitutia</taxon>
        <taxon>Opitutales</taxon>
        <taxon>Opitutaceae</taxon>
        <taxon>Actomonas</taxon>
    </lineage>
</organism>
<dbReference type="InterPro" id="IPR003034">
    <property type="entry name" value="SAP_dom"/>
</dbReference>